<dbReference type="Proteomes" id="UP001432222">
    <property type="component" value="Chromosome"/>
</dbReference>
<feature type="signal peptide" evidence="1">
    <location>
        <begin position="1"/>
        <end position="21"/>
    </location>
</feature>
<dbReference type="InterPro" id="IPR024370">
    <property type="entry name" value="PBP_domain"/>
</dbReference>
<feature type="chain" id="PRO_5046134967" evidence="1">
    <location>
        <begin position="22"/>
        <end position="349"/>
    </location>
</feature>
<dbReference type="Pfam" id="PF12849">
    <property type="entry name" value="PBP_like_2"/>
    <property type="match status" value="1"/>
</dbReference>
<reference evidence="3" key="1">
    <citation type="submission" date="2022-10" db="EMBL/GenBank/DDBJ databases">
        <title>The complete genomes of actinobacterial strains from the NBC collection.</title>
        <authorList>
            <person name="Joergensen T.S."/>
            <person name="Alvarez Arevalo M."/>
            <person name="Sterndorff E.B."/>
            <person name="Faurdal D."/>
            <person name="Vuksanovic O."/>
            <person name="Mourched A.-S."/>
            <person name="Charusanti P."/>
            <person name="Shaw S."/>
            <person name="Blin K."/>
            <person name="Weber T."/>
        </authorList>
    </citation>
    <scope>NUCLEOTIDE SEQUENCE</scope>
    <source>
        <strain evidence="3">NBC_00222</strain>
    </source>
</reference>
<sequence>MLRLAARVASALALASTLALAVTTPALADPPQPAATDLVGVGTGTTEQLFNQFSTDYNASLAAAGDTASPRLYSWDSTGSASITTKAGATTIARPSNSSAGIAALTGTTSSTVDFSRSDRAPQVDDLTTTLFVVMAKDAVSWAAPTGGNAPAGLTSSQLSSIYGCTITNWRQINPALPDAAIRPILPARGTDTRRTFLQALGRWGQVDAAGPCVLDVDRANQGTDAILHDPNAIVPYSVGHYVGQAFGGHTRPGDEPGVLVPRAIDGIPAVDQVNRRINLPFVTSAFGHILYNTVRSSDWYSTDAHGNALRAVFGPSGWICRSNGGAPAVRSYGFLTLPPGACGAVVHI</sequence>
<evidence type="ECO:0000259" key="2">
    <source>
        <dbReference type="Pfam" id="PF12849"/>
    </source>
</evidence>
<keyword evidence="1" id="KW-0732">Signal</keyword>
<dbReference type="EMBL" id="CP108110">
    <property type="protein sequence ID" value="WUQ82535.1"/>
    <property type="molecule type" value="Genomic_DNA"/>
</dbReference>
<name>A0ABZ1TW27_9ACTN</name>
<dbReference type="Gene3D" id="3.40.190.10">
    <property type="entry name" value="Periplasmic binding protein-like II"/>
    <property type="match status" value="1"/>
</dbReference>
<organism evidence="3 4">
    <name type="scientific">Kitasatospora purpeofusca</name>
    <dbReference type="NCBI Taxonomy" id="67352"/>
    <lineage>
        <taxon>Bacteria</taxon>
        <taxon>Bacillati</taxon>
        <taxon>Actinomycetota</taxon>
        <taxon>Actinomycetes</taxon>
        <taxon>Kitasatosporales</taxon>
        <taxon>Streptomycetaceae</taxon>
        <taxon>Kitasatospora</taxon>
    </lineage>
</organism>
<accession>A0ABZ1TW27</accession>
<evidence type="ECO:0000313" key="4">
    <source>
        <dbReference type="Proteomes" id="UP001432222"/>
    </source>
</evidence>
<evidence type="ECO:0000313" key="3">
    <source>
        <dbReference type="EMBL" id="WUQ82535.1"/>
    </source>
</evidence>
<evidence type="ECO:0000256" key="1">
    <source>
        <dbReference type="SAM" id="SignalP"/>
    </source>
</evidence>
<gene>
    <name evidence="3" type="ORF">OHA16_05805</name>
</gene>
<dbReference type="RefSeq" id="WP_328953589.1">
    <property type="nucleotide sequence ID" value="NZ_CP108110.1"/>
</dbReference>
<protein>
    <submittedName>
        <fullName evidence="3">Substrate-binding domain-containing protein</fullName>
    </submittedName>
</protein>
<proteinExistence type="predicted"/>
<feature type="domain" description="PBP" evidence="2">
    <location>
        <begin position="87"/>
        <end position="206"/>
    </location>
</feature>
<dbReference type="SUPFAM" id="SSF53850">
    <property type="entry name" value="Periplasmic binding protein-like II"/>
    <property type="match status" value="1"/>
</dbReference>
<keyword evidence="4" id="KW-1185">Reference proteome</keyword>